<accession>A0A7W8J7G8</accession>
<reference evidence="2 3" key="1">
    <citation type="submission" date="2020-08" db="EMBL/GenBank/DDBJ databases">
        <title>Genomic Encyclopedia of Type Strains, Phase IV (KMG-V): Genome sequencing to study the core and pangenomes of soil and plant-associated prokaryotes.</title>
        <authorList>
            <person name="Whitman W."/>
        </authorList>
    </citation>
    <scope>NUCLEOTIDE SEQUENCE [LARGE SCALE GENOMIC DNA]</scope>
    <source>
        <strain evidence="2 3">M8US30</strain>
    </source>
</reference>
<sequence>MHMGDSARIPPRRRTNHTREPTIPVSYDVSNSPSVLSFRPFSNVSFRPKWRNLLLADASTAHHTATTVNTLTILGNPKSCQAPNSPKPAPALQIRVAYQLASNSYT</sequence>
<evidence type="ECO:0000256" key="1">
    <source>
        <dbReference type="SAM" id="MobiDB-lite"/>
    </source>
</evidence>
<comment type="caution">
    <text evidence="2">The sequence shown here is derived from an EMBL/GenBank/DDBJ whole genome shotgun (WGS) entry which is preliminary data.</text>
</comment>
<dbReference type="AlphaFoldDB" id="A0A7W8J7G8"/>
<organism evidence="2 3">
    <name type="scientific">Tunturiibacter lichenicola</name>
    <dbReference type="NCBI Taxonomy" id="2051959"/>
    <lineage>
        <taxon>Bacteria</taxon>
        <taxon>Pseudomonadati</taxon>
        <taxon>Acidobacteriota</taxon>
        <taxon>Terriglobia</taxon>
        <taxon>Terriglobales</taxon>
        <taxon>Acidobacteriaceae</taxon>
        <taxon>Tunturiibacter</taxon>
    </lineage>
</organism>
<proteinExistence type="predicted"/>
<evidence type="ECO:0000313" key="3">
    <source>
        <dbReference type="Proteomes" id="UP000569092"/>
    </source>
</evidence>
<name>A0A7W8J7G8_9BACT</name>
<dbReference type="EMBL" id="JACHDZ010000003">
    <property type="protein sequence ID" value="MBB5344077.1"/>
    <property type="molecule type" value="Genomic_DNA"/>
</dbReference>
<feature type="region of interest" description="Disordered" evidence="1">
    <location>
        <begin position="1"/>
        <end position="26"/>
    </location>
</feature>
<dbReference type="Proteomes" id="UP000569092">
    <property type="component" value="Unassembled WGS sequence"/>
</dbReference>
<evidence type="ECO:0000313" key="2">
    <source>
        <dbReference type="EMBL" id="MBB5344077.1"/>
    </source>
</evidence>
<gene>
    <name evidence="2" type="ORF">HDF10_002056</name>
</gene>
<protein>
    <submittedName>
        <fullName evidence="2">Uncharacterized protein</fullName>
    </submittedName>
</protein>